<evidence type="ECO:0000256" key="7">
    <source>
        <dbReference type="ARBA" id="ARBA00049204"/>
    </source>
</evidence>
<name>A0A072P9K5_9EURO</name>
<evidence type="ECO:0000256" key="1">
    <source>
        <dbReference type="ARBA" id="ARBA00004196"/>
    </source>
</evidence>
<evidence type="ECO:0000313" key="10">
    <source>
        <dbReference type="EMBL" id="KEF56442.1"/>
    </source>
</evidence>
<keyword evidence="5" id="KW-0964">Secreted</keyword>
<protein>
    <recommendedName>
        <fullName evidence="4">superoxide dismutase</fullName>
        <ecNumber evidence="4">1.15.1.1</ecNumber>
    </recommendedName>
</protein>
<evidence type="ECO:0000256" key="3">
    <source>
        <dbReference type="ARBA" id="ARBA00010457"/>
    </source>
</evidence>
<feature type="chain" id="PRO_5001681493" description="superoxide dismutase" evidence="9">
    <location>
        <begin position="20"/>
        <end position="247"/>
    </location>
</feature>
<dbReference type="HOGENOM" id="CLU_063073_0_0_1"/>
<evidence type="ECO:0000313" key="11">
    <source>
        <dbReference type="Proteomes" id="UP000027920"/>
    </source>
</evidence>
<reference evidence="10 11" key="1">
    <citation type="submission" date="2013-03" db="EMBL/GenBank/DDBJ databases">
        <title>The Genome Sequence of Exophiala aquamarina CBS 119918.</title>
        <authorList>
            <consortium name="The Broad Institute Genomics Platform"/>
            <person name="Cuomo C."/>
            <person name="de Hoog S."/>
            <person name="Gorbushina A."/>
            <person name="Walker B."/>
            <person name="Young S.K."/>
            <person name="Zeng Q."/>
            <person name="Gargeya S."/>
            <person name="Fitzgerald M."/>
            <person name="Haas B."/>
            <person name="Abouelleil A."/>
            <person name="Allen A.W."/>
            <person name="Alvarado L."/>
            <person name="Arachchi H.M."/>
            <person name="Berlin A.M."/>
            <person name="Chapman S.B."/>
            <person name="Gainer-Dewar J."/>
            <person name="Goldberg J."/>
            <person name="Griggs A."/>
            <person name="Gujja S."/>
            <person name="Hansen M."/>
            <person name="Howarth C."/>
            <person name="Imamovic A."/>
            <person name="Ireland A."/>
            <person name="Larimer J."/>
            <person name="McCowan C."/>
            <person name="Murphy C."/>
            <person name="Pearson M."/>
            <person name="Poon T.W."/>
            <person name="Priest M."/>
            <person name="Roberts A."/>
            <person name="Saif S."/>
            <person name="Shea T."/>
            <person name="Sisk P."/>
            <person name="Sykes S."/>
            <person name="Wortman J."/>
            <person name="Nusbaum C."/>
            <person name="Birren B."/>
        </authorList>
    </citation>
    <scope>NUCLEOTIDE SEQUENCE [LARGE SCALE GENOMIC DNA]</scope>
    <source>
        <strain evidence="10 11">CBS 119918</strain>
    </source>
</reference>
<dbReference type="OrthoDB" id="159229at2759"/>
<dbReference type="EMBL" id="AMGV01000006">
    <property type="protein sequence ID" value="KEF56442.1"/>
    <property type="molecule type" value="Genomic_DNA"/>
</dbReference>
<comment type="caution">
    <text evidence="10">The sequence shown here is derived from an EMBL/GenBank/DDBJ whole genome shotgun (WGS) entry which is preliminary data.</text>
</comment>
<feature type="region of interest" description="Disordered" evidence="8">
    <location>
        <begin position="191"/>
        <end position="217"/>
    </location>
</feature>
<comment type="similarity">
    <text evidence="3">Belongs to the Cu-Zn superoxide dismutase family.</text>
</comment>
<dbReference type="GO" id="GO:0005576">
    <property type="term" value="C:extracellular region"/>
    <property type="evidence" value="ECO:0007669"/>
    <property type="project" value="UniProtKB-SubCell"/>
</dbReference>
<dbReference type="VEuPathDB" id="FungiDB:A1O9_08023"/>
<gene>
    <name evidence="10" type="ORF">A1O9_08023</name>
</gene>
<dbReference type="InterPro" id="IPR036423">
    <property type="entry name" value="SOD-like_Cu/Zn_dom_sf"/>
</dbReference>
<comment type="catalytic activity">
    <reaction evidence="7">
        <text>2 superoxide + 2 H(+) = H2O2 + O2</text>
        <dbReference type="Rhea" id="RHEA:20696"/>
        <dbReference type="ChEBI" id="CHEBI:15378"/>
        <dbReference type="ChEBI" id="CHEBI:15379"/>
        <dbReference type="ChEBI" id="CHEBI:16240"/>
        <dbReference type="ChEBI" id="CHEBI:18421"/>
        <dbReference type="EC" id="1.15.1.1"/>
    </reaction>
</comment>
<dbReference type="Proteomes" id="UP000027920">
    <property type="component" value="Unassembled WGS sequence"/>
</dbReference>
<feature type="region of interest" description="Disordered" evidence="8">
    <location>
        <begin position="97"/>
        <end position="119"/>
    </location>
</feature>
<evidence type="ECO:0000256" key="4">
    <source>
        <dbReference type="ARBA" id="ARBA00012682"/>
    </source>
</evidence>
<keyword evidence="9" id="KW-0732">Signal</keyword>
<feature type="signal peptide" evidence="9">
    <location>
        <begin position="1"/>
        <end position="19"/>
    </location>
</feature>
<sequence length="247" mass="26315">MKLLTILLSITLLAIKALADEGHGDHVASVVENNPKSATFQAVLQTGKPVQGQITGVSHDNGTGVDFNINFFDFPPSEDGPFKYHIHVNPIPEDGNCTGAGSHLSPYGRPDTPDCNTDDPSTCQPGDLSGKHGVIDDTAEERNFQRSYLDLYLSANPENPSFFGNRSVVVHALNGTRLNCANFTQQWPANNGSGGYGPEDYNPVNGDNGSDAPANASKGGAEGMFRSLYPELSLPLVLTVAYAILLL</sequence>
<dbReference type="FunFam" id="2.60.40.200:FF:000007">
    <property type="entry name" value="Cell surface Cu-only superoxide dismutase 5"/>
    <property type="match status" value="1"/>
</dbReference>
<evidence type="ECO:0000256" key="5">
    <source>
        <dbReference type="ARBA" id="ARBA00022525"/>
    </source>
</evidence>
<dbReference type="GO" id="GO:0004784">
    <property type="term" value="F:superoxide dismutase activity"/>
    <property type="evidence" value="ECO:0007669"/>
    <property type="project" value="UniProtKB-EC"/>
</dbReference>
<proteinExistence type="inferred from homology"/>
<evidence type="ECO:0000256" key="2">
    <source>
        <dbReference type="ARBA" id="ARBA00004613"/>
    </source>
</evidence>
<evidence type="ECO:0000256" key="8">
    <source>
        <dbReference type="SAM" id="MobiDB-lite"/>
    </source>
</evidence>
<dbReference type="EC" id="1.15.1.1" evidence="4"/>
<comment type="subcellular location">
    <subcellularLocation>
        <location evidence="1">Cell envelope</location>
    </subcellularLocation>
    <subcellularLocation>
        <location evidence="2">Secreted</location>
    </subcellularLocation>
</comment>
<organism evidence="10 11">
    <name type="scientific">Exophiala aquamarina CBS 119918</name>
    <dbReference type="NCBI Taxonomy" id="1182545"/>
    <lineage>
        <taxon>Eukaryota</taxon>
        <taxon>Fungi</taxon>
        <taxon>Dikarya</taxon>
        <taxon>Ascomycota</taxon>
        <taxon>Pezizomycotina</taxon>
        <taxon>Eurotiomycetes</taxon>
        <taxon>Chaetothyriomycetidae</taxon>
        <taxon>Chaetothyriales</taxon>
        <taxon>Herpotrichiellaceae</taxon>
        <taxon>Exophiala</taxon>
    </lineage>
</organism>
<keyword evidence="11" id="KW-1185">Reference proteome</keyword>
<dbReference type="SUPFAM" id="SSF49329">
    <property type="entry name" value="Cu,Zn superoxide dismutase-like"/>
    <property type="match status" value="1"/>
</dbReference>
<evidence type="ECO:0000256" key="9">
    <source>
        <dbReference type="SAM" id="SignalP"/>
    </source>
</evidence>
<dbReference type="RefSeq" id="XP_013259032.1">
    <property type="nucleotide sequence ID" value="XM_013403578.1"/>
</dbReference>
<evidence type="ECO:0000256" key="6">
    <source>
        <dbReference type="ARBA" id="ARBA00022862"/>
    </source>
</evidence>
<accession>A0A072P9K5</accession>
<keyword evidence="6" id="KW-0049">Antioxidant</keyword>
<dbReference type="Gene3D" id="2.60.40.200">
    <property type="entry name" value="Superoxide dismutase, copper/zinc binding domain"/>
    <property type="match status" value="1"/>
</dbReference>
<dbReference type="GO" id="GO:0046872">
    <property type="term" value="F:metal ion binding"/>
    <property type="evidence" value="ECO:0007669"/>
    <property type="project" value="InterPro"/>
</dbReference>
<dbReference type="STRING" id="1182545.A0A072P9K5"/>
<dbReference type="GeneID" id="25282936"/>
<dbReference type="AlphaFoldDB" id="A0A072P9K5"/>